<sequence>MCLIAAIRIEHERLTLAPAIERVPSVDVRVVTNSMTDPETSMFFFLVRSESGEFDRFDAAVERDETVAEAMVVSESDSARLYRFTHRSETQLLSPKVTELGGLVLEARTADAGWRLRLQLPDREAIAELWEYCRSEGIAFELIRVYDQHGMTDTAVTAVSEEQRRALTEAYRRGYFEEPRETTQAELADRLGICPTAVGGRLRRGTRQLVEDVLLDE</sequence>
<dbReference type="PANTHER" id="PTHR34236:SF1">
    <property type="entry name" value="DIMETHYL SULFOXIDE REDUCTASE TRANSCRIPTIONAL ACTIVATOR"/>
    <property type="match status" value="1"/>
</dbReference>
<evidence type="ECO:0000259" key="4">
    <source>
        <dbReference type="Pfam" id="PF15915"/>
    </source>
</evidence>
<dbReference type="Proteomes" id="UP000605784">
    <property type="component" value="Unassembled WGS sequence"/>
</dbReference>
<organism evidence="5 6">
    <name type="scientific">Haloarcula pellucida</name>
    <dbReference type="NCBI Taxonomy" id="1427151"/>
    <lineage>
        <taxon>Archaea</taxon>
        <taxon>Methanobacteriati</taxon>
        <taxon>Methanobacteriota</taxon>
        <taxon>Stenosarchaea group</taxon>
        <taxon>Halobacteria</taxon>
        <taxon>Halobacteriales</taxon>
        <taxon>Haloarculaceae</taxon>
        <taxon>Haloarcula</taxon>
    </lineage>
</organism>
<evidence type="ECO:0000256" key="2">
    <source>
        <dbReference type="ARBA" id="ARBA00023163"/>
    </source>
</evidence>
<dbReference type="InterPro" id="IPR007050">
    <property type="entry name" value="HTH_bacterioopsin"/>
</dbReference>
<keyword evidence="6" id="KW-1185">Reference proteome</keyword>
<gene>
    <name evidence="5" type="ORF">GCM10009030_14260</name>
</gene>
<dbReference type="EMBL" id="BMOU01000002">
    <property type="protein sequence ID" value="GGN91381.1"/>
    <property type="molecule type" value="Genomic_DNA"/>
</dbReference>
<dbReference type="PANTHER" id="PTHR34236">
    <property type="entry name" value="DIMETHYL SULFOXIDE REDUCTASE TRANSCRIPTIONAL ACTIVATOR"/>
    <property type="match status" value="1"/>
</dbReference>
<dbReference type="Pfam" id="PF15915">
    <property type="entry name" value="BAT"/>
    <property type="match status" value="1"/>
</dbReference>
<dbReference type="InterPro" id="IPR036388">
    <property type="entry name" value="WH-like_DNA-bd_sf"/>
</dbReference>
<dbReference type="InterPro" id="IPR031803">
    <property type="entry name" value="BAT_GAF/HTH-assoc"/>
</dbReference>
<accession>A0A830GJ66</accession>
<evidence type="ECO:0000313" key="5">
    <source>
        <dbReference type="EMBL" id="GGN91381.1"/>
    </source>
</evidence>
<dbReference type="RefSeq" id="WP_188995920.1">
    <property type="nucleotide sequence ID" value="NZ_BMOU01000002.1"/>
</dbReference>
<evidence type="ECO:0000259" key="3">
    <source>
        <dbReference type="Pfam" id="PF04967"/>
    </source>
</evidence>
<reference evidence="5" key="1">
    <citation type="journal article" date="2014" name="Int. J. Syst. Evol. Microbiol.">
        <title>Complete genome sequence of Corynebacterium casei LMG S-19264T (=DSM 44701T), isolated from a smear-ripened cheese.</title>
        <authorList>
            <consortium name="US DOE Joint Genome Institute (JGI-PGF)"/>
            <person name="Walter F."/>
            <person name="Albersmeier A."/>
            <person name="Kalinowski J."/>
            <person name="Ruckert C."/>
        </authorList>
    </citation>
    <scope>NUCLEOTIDE SEQUENCE</scope>
    <source>
        <strain evidence="5">JCM 17820</strain>
    </source>
</reference>
<evidence type="ECO:0000256" key="1">
    <source>
        <dbReference type="ARBA" id="ARBA00023015"/>
    </source>
</evidence>
<evidence type="ECO:0000313" key="6">
    <source>
        <dbReference type="Proteomes" id="UP000605784"/>
    </source>
</evidence>
<dbReference type="AlphaFoldDB" id="A0A830GJ66"/>
<feature type="domain" description="HTH bat-type" evidence="3">
    <location>
        <begin position="161"/>
        <end position="210"/>
    </location>
</feature>
<keyword evidence="2" id="KW-0804">Transcription</keyword>
<keyword evidence="1" id="KW-0805">Transcription regulation</keyword>
<dbReference type="Pfam" id="PF04967">
    <property type="entry name" value="HTH_10"/>
    <property type="match status" value="1"/>
</dbReference>
<name>A0A830GJ66_9EURY</name>
<comment type="caution">
    <text evidence="5">The sequence shown here is derived from an EMBL/GenBank/DDBJ whole genome shotgun (WGS) entry which is preliminary data.</text>
</comment>
<evidence type="ECO:0008006" key="7">
    <source>
        <dbReference type="Google" id="ProtNLM"/>
    </source>
</evidence>
<protein>
    <recommendedName>
        <fullName evidence="7">Helix-turn-helix domain-containing protein</fullName>
    </recommendedName>
</protein>
<dbReference type="Gene3D" id="1.10.10.10">
    <property type="entry name" value="Winged helix-like DNA-binding domain superfamily/Winged helix DNA-binding domain"/>
    <property type="match status" value="1"/>
</dbReference>
<proteinExistence type="predicted"/>
<feature type="domain" description="Bacterioopsin transcriptional activator GAF and HTH associated" evidence="4">
    <location>
        <begin position="28"/>
        <end position="149"/>
    </location>
</feature>
<reference evidence="5" key="2">
    <citation type="submission" date="2020-09" db="EMBL/GenBank/DDBJ databases">
        <authorList>
            <person name="Sun Q."/>
            <person name="Ohkuma M."/>
        </authorList>
    </citation>
    <scope>NUCLEOTIDE SEQUENCE</scope>
    <source>
        <strain evidence="5">JCM 17820</strain>
    </source>
</reference>